<organism evidence="2 3">
    <name type="scientific">Winogradskyella litoriviva</name>
    <dbReference type="NCBI Taxonomy" id="1220182"/>
    <lineage>
        <taxon>Bacteria</taxon>
        <taxon>Pseudomonadati</taxon>
        <taxon>Bacteroidota</taxon>
        <taxon>Flavobacteriia</taxon>
        <taxon>Flavobacteriales</taxon>
        <taxon>Flavobacteriaceae</taxon>
        <taxon>Winogradskyella</taxon>
    </lineage>
</organism>
<evidence type="ECO:0000259" key="1">
    <source>
        <dbReference type="Pfam" id="PF00534"/>
    </source>
</evidence>
<name>A0ABX2E4W4_9FLAO</name>
<dbReference type="PANTHER" id="PTHR12526">
    <property type="entry name" value="GLYCOSYLTRANSFERASE"/>
    <property type="match status" value="1"/>
</dbReference>
<dbReference type="Gene3D" id="3.40.50.2000">
    <property type="entry name" value="Glycogen Phosphorylase B"/>
    <property type="match status" value="2"/>
</dbReference>
<keyword evidence="3" id="KW-1185">Reference proteome</keyword>
<feature type="domain" description="Glycosyl transferase family 1" evidence="1">
    <location>
        <begin position="189"/>
        <end position="314"/>
    </location>
</feature>
<dbReference type="CDD" id="cd03811">
    <property type="entry name" value="GT4_GT28_WabH-like"/>
    <property type="match status" value="1"/>
</dbReference>
<reference evidence="2 3" key="1">
    <citation type="journal article" date="2015" name="Int. J. Syst. Evol. Microbiol.">
        <title>Winogradskyella litoriviva sp. nov., isolated from coastal seawater.</title>
        <authorList>
            <person name="Nedashkovskaya O.I."/>
            <person name="Kukhlevskiy A.D."/>
            <person name="Zhukova N.V."/>
            <person name="Kim S.J."/>
            <person name="Rhee S.K."/>
            <person name="Mikhailov V.V."/>
        </authorList>
    </citation>
    <scope>NUCLEOTIDE SEQUENCE [LARGE SCALE GENOMIC DNA]</scope>
    <source>
        <strain evidence="2 3">KMM6491</strain>
    </source>
</reference>
<protein>
    <submittedName>
        <fullName evidence="2">Glycosyltransferase</fullName>
    </submittedName>
</protein>
<sequence length="362" mass="41053">MNKKTKICFVLPSLKAGGAERVMTYIAQNIDKSKFEPFMVIFGFEKDVVYNTEGIRIIYLNKTKITQGIFTIINVFKNEKPNIVICSIGHVNSLLALVSPLFKKIKFIGREANVGSVRNKMNSKNNTIFSIIHKKSLKVLDVIICQSNDMLKDIISENNIDTNRLITINNPITKGFTLKDRKKQNSIVKYITVGALHERKGHKRLLNLLSKLDHDFRYTIIGNGSKLNEITEQINKLNLSDKVIHIPYTKEVPKYLRESDVFLNGSFVEGFPNVMIESCATGTPVITFAAPGGIDEIIQNGINGYIVDNETDFINYLNKNNKTKLFDSKTINLSVTSRYSSEIILSKYECLFDNLMNNRPIK</sequence>
<gene>
    <name evidence="2" type="ORF">HNV10_09740</name>
</gene>
<evidence type="ECO:0000313" key="3">
    <source>
        <dbReference type="Proteomes" id="UP000805085"/>
    </source>
</evidence>
<accession>A0ABX2E4W4</accession>
<dbReference type="EMBL" id="JABRWQ010000004">
    <property type="protein sequence ID" value="NRD23521.1"/>
    <property type="molecule type" value="Genomic_DNA"/>
</dbReference>
<dbReference type="InterPro" id="IPR001296">
    <property type="entry name" value="Glyco_trans_1"/>
</dbReference>
<dbReference type="Proteomes" id="UP000805085">
    <property type="component" value="Unassembled WGS sequence"/>
</dbReference>
<comment type="caution">
    <text evidence="2">The sequence shown here is derived from an EMBL/GenBank/DDBJ whole genome shotgun (WGS) entry which is preliminary data.</text>
</comment>
<dbReference type="Pfam" id="PF00534">
    <property type="entry name" value="Glycos_transf_1"/>
    <property type="match status" value="1"/>
</dbReference>
<dbReference type="SUPFAM" id="SSF53756">
    <property type="entry name" value="UDP-Glycosyltransferase/glycogen phosphorylase"/>
    <property type="match status" value="1"/>
</dbReference>
<proteinExistence type="predicted"/>
<dbReference type="PANTHER" id="PTHR12526:SF630">
    <property type="entry name" value="GLYCOSYLTRANSFERASE"/>
    <property type="match status" value="1"/>
</dbReference>
<evidence type="ECO:0000313" key="2">
    <source>
        <dbReference type="EMBL" id="NRD23521.1"/>
    </source>
</evidence>
<dbReference type="RefSeq" id="WP_173301162.1">
    <property type="nucleotide sequence ID" value="NZ_JABRWQ010000004.1"/>
</dbReference>